<dbReference type="Proteomes" id="UP001064048">
    <property type="component" value="Chromosome 23"/>
</dbReference>
<accession>A0ACC0KU06</accession>
<gene>
    <name evidence="1" type="ORF">MSG28_013376</name>
</gene>
<proteinExistence type="predicted"/>
<organism evidence="1 2">
    <name type="scientific">Choristoneura fumiferana</name>
    <name type="common">Spruce budworm moth</name>
    <name type="synonym">Archips fumiferana</name>
    <dbReference type="NCBI Taxonomy" id="7141"/>
    <lineage>
        <taxon>Eukaryota</taxon>
        <taxon>Metazoa</taxon>
        <taxon>Ecdysozoa</taxon>
        <taxon>Arthropoda</taxon>
        <taxon>Hexapoda</taxon>
        <taxon>Insecta</taxon>
        <taxon>Pterygota</taxon>
        <taxon>Neoptera</taxon>
        <taxon>Endopterygota</taxon>
        <taxon>Lepidoptera</taxon>
        <taxon>Glossata</taxon>
        <taxon>Ditrysia</taxon>
        <taxon>Tortricoidea</taxon>
        <taxon>Tortricidae</taxon>
        <taxon>Tortricinae</taxon>
        <taxon>Choristoneura</taxon>
    </lineage>
</organism>
<evidence type="ECO:0000313" key="1">
    <source>
        <dbReference type="EMBL" id="KAI8439682.1"/>
    </source>
</evidence>
<evidence type="ECO:0000313" key="2">
    <source>
        <dbReference type="Proteomes" id="UP001064048"/>
    </source>
</evidence>
<sequence length="144" mass="16251">MNMIVSQNALHDPEIQGQPGLGAARHIFDVGRPFQWHSDRVAGRGESRLLTALLIIQQEDTDNFYNNIYTGQRPPASWQCHMCTFRNHPLLDKCEQCDMPRVFVGTSPSRTYDSGFGSFRDKTKNKPDQTLSDTVTNLPSSVPK</sequence>
<protein>
    <submittedName>
        <fullName evidence="1">Uncharacterized protein</fullName>
    </submittedName>
</protein>
<name>A0ACC0KU06_CHOFU</name>
<keyword evidence="2" id="KW-1185">Reference proteome</keyword>
<dbReference type="EMBL" id="CM046123">
    <property type="protein sequence ID" value="KAI8439682.1"/>
    <property type="molecule type" value="Genomic_DNA"/>
</dbReference>
<reference evidence="1 2" key="1">
    <citation type="journal article" date="2022" name="Genome Biol. Evol.">
        <title>The Spruce Budworm Genome: Reconstructing the Evolutionary History of Antifreeze Proteins.</title>
        <authorList>
            <person name="Beliveau C."/>
            <person name="Gagne P."/>
            <person name="Picq S."/>
            <person name="Vernygora O."/>
            <person name="Keeling C.I."/>
            <person name="Pinkney K."/>
            <person name="Doucet D."/>
            <person name="Wen F."/>
            <person name="Johnston J.S."/>
            <person name="Maaroufi H."/>
            <person name="Boyle B."/>
            <person name="Laroche J."/>
            <person name="Dewar K."/>
            <person name="Juretic N."/>
            <person name="Blackburn G."/>
            <person name="Nisole A."/>
            <person name="Brunet B."/>
            <person name="Brandao M."/>
            <person name="Lumley L."/>
            <person name="Duan J."/>
            <person name="Quan G."/>
            <person name="Lucarotti C.J."/>
            <person name="Roe A.D."/>
            <person name="Sperling F.A.H."/>
            <person name="Levesque R.C."/>
            <person name="Cusson M."/>
        </authorList>
    </citation>
    <scope>NUCLEOTIDE SEQUENCE [LARGE SCALE GENOMIC DNA]</scope>
    <source>
        <strain evidence="1">Glfc:IPQL:Cfum</strain>
    </source>
</reference>
<comment type="caution">
    <text evidence="1">The sequence shown here is derived from an EMBL/GenBank/DDBJ whole genome shotgun (WGS) entry which is preliminary data.</text>
</comment>